<feature type="region of interest" description="Disordered" evidence="1">
    <location>
        <begin position="298"/>
        <end position="339"/>
    </location>
</feature>
<dbReference type="Pfam" id="PF22936">
    <property type="entry name" value="Pol_BBD"/>
    <property type="match status" value="1"/>
</dbReference>
<dbReference type="PROSITE" id="PS50994">
    <property type="entry name" value="INTEGRASE"/>
    <property type="match status" value="1"/>
</dbReference>
<name>A0A0J7N131_LASNI</name>
<accession>A0A0J7N131</accession>
<reference evidence="3 4" key="1">
    <citation type="submission" date="2015-04" db="EMBL/GenBank/DDBJ databases">
        <title>Lasius niger genome sequencing.</title>
        <authorList>
            <person name="Konorov E.A."/>
            <person name="Nikitin M.A."/>
            <person name="Kirill M.V."/>
            <person name="Chang P."/>
        </authorList>
    </citation>
    <scope>NUCLEOTIDE SEQUENCE [LARGE SCALE GENOMIC DNA]</scope>
    <source>
        <tissue evidence="3">Whole</tissue>
    </source>
</reference>
<dbReference type="InterPro" id="IPR036397">
    <property type="entry name" value="RNaseH_sf"/>
</dbReference>
<dbReference type="PaxDb" id="67767-A0A0J7N131"/>
<evidence type="ECO:0000256" key="1">
    <source>
        <dbReference type="SAM" id="MobiDB-lite"/>
    </source>
</evidence>
<dbReference type="EMBL" id="LBMM01012200">
    <property type="protein sequence ID" value="KMQ86355.1"/>
    <property type="molecule type" value="Genomic_DNA"/>
</dbReference>
<dbReference type="GO" id="GO:0003676">
    <property type="term" value="F:nucleic acid binding"/>
    <property type="evidence" value="ECO:0007669"/>
    <property type="project" value="InterPro"/>
</dbReference>
<dbReference type="SUPFAM" id="SSF53098">
    <property type="entry name" value="Ribonuclease H-like"/>
    <property type="match status" value="1"/>
</dbReference>
<dbReference type="Gene3D" id="3.30.420.10">
    <property type="entry name" value="Ribonuclease H-like superfamily/Ribonuclease H"/>
    <property type="match status" value="1"/>
</dbReference>
<dbReference type="GO" id="GO:0015074">
    <property type="term" value="P:DNA integration"/>
    <property type="evidence" value="ECO:0007669"/>
    <property type="project" value="InterPro"/>
</dbReference>
<protein>
    <submittedName>
        <fullName evidence="3">Retrovirus-related pol polyprotein from transposon tnt 1-94</fullName>
    </submittedName>
</protein>
<evidence type="ECO:0000313" key="4">
    <source>
        <dbReference type="Proteomes" id="UP000036403"/>
    </source>
</evidence>
<dbReference type="AlphaFoldDB" id="A0A0J7N131"/>
<dbReference type="InterPro" id="IPR057670">
    <property type="entry name" value="SH3_retrovirus"/>
</dbReference>
<dbReference type="Pfam" id="PF25597">
    <property type="entry name" value="SH3_retrovirus"/>
    <property type="match status" value="1"/>
</dbReference>
<dbReference type="InterPro" id="IPR012337">
    <property type="entry name" value="RNaseH-like_sf"/>
</dbReference>
<dbReference type="PANTHER" id="PTHR11439:SF483">
    <property type="entry name" value="PEPTIDE SYNTHASE GLIP-LIKE, PUTATIVE (AFU_ORTHOLOGUE AFUA_3G12920)-RELATED"/>
    <property type="match status" value="1"/>
</dbReference>
<dbReference type="Pfam" id="PF07727">
    <property type="entry name" value="RVT_2"/>
    <property type="match status" value="1"/>
</dbReference>
<feature type="domain" description="Integrase catalytic" evidence="2">
    <location>
        <begin position="81"/>
        <end position="176"/>
    </location>
</feature>
<feature type="compositionally biased region" description="Polar residues" evidence="1">
    <location>
        <begin position="314"/>
        <end position="329"/>
    </location>
</feature>
<dbReference type="InterPro" id="IPR001584">
    <property type="entry name" value="Integrase_cat-core"/>
</dbReference>
<evidence type="ECO:0000259" key="2">
    <source>
        <dbReference type="PROSITE" id="PS50994"/>
    </source>
</evidence>
<dbReference type="Proteomes" id="UP000036403">
    <property type="component" value="Unassembled WGS sequence"/>
</dbReference>
<dbReference type="PANTHER" id="PTHR11439">
    <property type="entry name" value="GAG-POL-RELATED RETROTRANSPOSON"/>
    <property type="match status" value="1"/>
</dbReference>
<organism evidence="3 4">
    <name type="scientific">Lasius niger</name>
    <name type="common">Black garden ant</name>
    <dbReference type="NCBI Taxonomy" id="67767"/>
    <lineage>
        <taxon>Eukaryota</taxon>
        <taxon>Metazoa</taxon>
        <taxon>Ecdysozoa</taxon>
        <taxon>Arthropoda</taxon>
        <taxon>Hexapoda</taxon>
        <taxon>Insecta</taxon>
        <taxon>Pterygota</taxon>
        <taxon>Neoptera</taxon>
        <taxon>Endopterygota</taxon>
        <taxon>Hymenoptera</taxon>
        <taxon>Apocrita</taxon>
        <taxon>Aculeata</taxon>
        <taxon>Formicoidea</taxon>
        <taxon>Formicidae</taxon>
        <taxon>Formicinae</taxon>
        <taxon>Lasius</taxon>
        <taxon>Lasius</taxon>
    </lineage>
</organism>
<comment type="caution">
    <text evidence="3">The sequence shown here is derived from an EMBL/GenBank/DDBJ whole genome shotgun (WGS) entry which is preliminary data.</text>
</comment>
<evidence type="ECO:0000313" key="3">
    <source>
        <dbReference type="EMBL" id="KMQ86355.1"/>
    </source>
</evidence>
<keyword evidence="4" id="KW-1185">Reference proteome</keyword>
<dbReference type="InterPro" id="IPR054722">
    <property type="entry name" value="PolX-like_BBD"/>
</dbReference>
<proteinExistence type="predicted"/>
<dbReference type="STRING" id="67767.A0A0J7N131"/>
<gene>
    <name evidence="3" type="ORF">RF55_14671</name>
</gene>
<sequence>MATTDSTKIHGTGIVKLNVTDKVTAVLKNTLFVPNLRSNLLSVAKVTDYEHEVTFRKDGATIVNANNEKIIEAKRVANLYVIEDNGREYLSNKFNEFFRLEGIIHQLTADYTPEQNGVAERFNRTIVEIARCMLLQSKLPPTFWAEAVMTACYIRNRCPTRALQGSVPYTEWTTKVLTAAHFKTFGVVAHMLEKGKNLSKFDSRTKRCIFIGYSLESKAYRLWDPVAKRVLKSRDVKFLQEFQENEHETLSDFIDIEVMTNSCNKENQLRNADEEIEQENFEEEVNKEYHSVNKDFHSENEEFHSKNEDDNKSKSYSNHETCKRTTQNNSDRKTSESEEDTILADVENHEENGDKVINLKGYEDIFNEEFVGLTCVDPISVEEALESPEAGEWKKAMREEIDALINGSIERRKARLVARGFAQRKDLDYFETFPPVARPESVRMVMALAAEKNFEVHQLDFQDRNSNCITMNQERLINEIVRKFKMEDCKSAPTPLNPSINLTKAMSPQNEEEHKEMSNIPYRSLVGSLMYLATSTRPDIMHAVSLLSQFNENPGPNHWKAAKRVLRYLKGTKSMKLVFKRAMEKLVGFADADWGNNADDRRSYTGYFFKLANVAISWSSRKQKSVALSRTEAEYVSLSKAAKEAIHLKKFLGEILGNQEELVIYNDNQGAGQMTKNPICPGRAKHIDIKYHHIREVVDAGIIKIEYQPTEEMPADVLTKALASTKHNKCTDEMGLQL</sequence>
<dbReference type="InterPro" id="IPR013103">
    <property type="entry name" value="RVT_2"/>
</dbReference>
<dbReference type="CDD" id="cd09272">
    <property type="entry name" value="RNase_HI_RT_Ty1"/>
    <property type="match status" value="1"/>
</dbReference>
<dbReference type="OrthoDB" id="8188638at2759"/>
<feature type="compositionally biased region" description="Basic and acidic residues" evidence="1">
    <location>
        <begin position="298"/>
        <end position="313"/>
    </location>
</feature>